<dbReference type="PROSITE" id="PS51109">
    <property type="entry name" value="G5"/>
    <property type="match status" value="1"/>
</dbReference>
<proteinExistence type="inferred from homology"/>
<sequence length="386" mass="41486">MRLPIAELSTRLTKSRKVLVSLAVAVAVALVGTTVGYSAMTKTVTLSLDGKAVEVRTLGGTVEQILADEGVEVGPRDVVAPAPSSEVNDGSQISVRFARQLDITVDGEERTYWTTATDVVSALDQLGLRHENAALSVSRSATVGRDGLALELITPRTVRIKVGAQALEKHNLPVLTVGDLLTELEIELGEHDVVKPGLKQELSQGDKVVITRVKVRTEEVAGETISRDTVEQRDGSMLRGETEVVREGRDGLRDVTYRLVFHNGKLQTRRVVDTTVRREPVDKVVKVGTKEPPAPPAAPANFAGGNSVWDQLAQCESGGNWAINTGNGYYGGLQFSLSTWRAYGGPGYPHEQSRETQIAIATKLRDANGGSYGSWPSCASKLGLPR</sequence>
<dbReference type="InterPro" id="IPR007137">
    <property type="entry name" value="DUF348"/>
</dbReference>
<dbReference type="Gene3D" id="1.10.530.10">
    <property type="match status" value="1"/>
</dbReference>
<dbReference type="InterPro" id="IPR010618">
    <property type="entry name" value="RPF"/>
</dbReference>
<dbReference type="RefSeq" id="WP_281366685.1">
    <property type="nucleotide sequence ID" value="NZ_CCXJ01000042.1"/>
</dbReference>
<keyword evidence="2" id="KW-0732">Signal</keyword>
<comment type="similarity">
    <text evidence="1">Belongs to the transglycosylase family. Rpf subfamily.</text>
</comment>
<evidence type="ECO:0000256" key="1">
    <source>
        <dbReference type="ARBA" id="ARBA00010830"/>
    </source>
</evidence>
<protein>
    <submittedName>
        <fullName evidence="5">Uncharacterized protein YabE (DUF348 family)</fullName>
    </submittedName>
</protein>
<gene>
    <name evidence="5" type="ORF">J2S59_000078</name>
</gene>
<keyword evidence="3" id="KW-0378">Hydrolase</keyword>
<dbReference type="CDD" id="cd13925">
    <property type="entry name" value="RPF"/>
    <property type="match status" value="1"/>
</dbReference>
<evidence type="ECO:0000256" key="3">
    <source>
        <dbReference type="ARBA" id="ARBA00022801"/>
    </source>
</evidence>
<evidence type="ECO:0000259" key="4">
    <source>
        <dbReference type="PROSITE" id="PS51109"/>
    </source>
</evidence>
<dbReference type="EMBL" id="JAUSQM010000001">
    <property type="protein sequence ID" value="MDP9820269.1"/>
    <property type="molecule type" value="Genomic_DNA"/>
</dbReference>
<dbReference type="InterPro" id="IPR023346">
    <property type="entry name" value="Lysozyme-like_dom_sf"/>
</dbReference>
<keyword evidence="6" id="KW-1185">Reference proteome</keyword>
<dbReference type="Gene3D" id="2.20.230.10">
    <property type="entry name" value="Resuscitation-promoting factor rpfb"/>
    <property type="match status" value="1"/>
</dbReference>
<organism evidence="5 6">
    <name type="scientific">Nocardioides massiliensis</name>
    <dbReference type="NCBI Taxonomy" id="1325935"/>
    <lineage>
        <taxon>Bacteria</taxon>
        <taxon>Bacillati</taxon>
        <taxon>Actinomycetota</taxon>
        <taxon>Actinomycetes</taxon>
        <taxon>Propionibacteriales</taxon>
        <taxon>Nocardioidaceae</taxon>
        <taxon>Nocardioides</taxon>
    </lineage>
</organism>
<evidence type="ECO:0000313" key="6">
    <source>
        <dbReference type="Proteomes" id="UP001240447"/>
    </source>
</evidence>
<dbReference type="Pfam" id="PF03990">
    <property type="entry name" value="DUF348"/>
    <property type="match status" value="3"/>
</dbReference>
<dbReference type="InterPro" id="IPR011098">
    <property type="entry name" value="G5_dom"/>
</dbReference>
<dbReference type="SMART" id="SM01208">
    <property type="entry name" value="G5"/>
    <property type="match status" value="1"/>
</dbReference>
<feature type="domain" description="G5" evidence="4">
    <location>
        <begin position="210"/>
        <end position="291"/>
    </location>
</feature>
<reference evidence="5 6" key="1">
    <citation type="submission" date="2023-07" db="EMBL/GenBank/DDBJ databases">
        <title>Sequencing the genomes of 1000 actinobacteria strains.</title>
        <authorList>
            <person name="Klenk H.-P."/>
        </authorList>
    </citation>
    <scope>NUCLEOTIDE SEQUENCE [LARGE SCALE GENOMIC DNA]</scope>
    <source>
        <strain evidence="5 6">GD13</strain>
    </source>
</reference>
<name>A0ABT9NIN9_9ACTN</name>
<evidence type="ECO:0000313" key="5">
    <source>
        <dbReference type="EMBL" id="MDP9820269.1"/>
    </source>
</evidence>
<dbReference type="SUPFAM" id="SSF53955">
    <property type="entry name" value="Lysozyme-like"/>
    <property type="match status" value="1"/>
</dbReference>
<evidence type="ECO:0000256" key="2">
    <source>
        <dbReference type="ARBA" id="ARBA00022729"/>
    </source>
</evidence>
<dbReference type="Pfam" id="PF06737">
    <property type="entry name" value="Transglycosylas"/>
    <property type="match status" value="1"/>
</dbReference>
<dbReference type="Pfam" id="PF07501">
    <property type="entry name" value="G5"/>
    <property type="match status" value="1"/>
</dbReference>
<dbReference type="Proteomes" id="UP001240447">
    <property type="component" value="Unassembled WGS sequence"/>
</dbReference>
<comment type="caution">
    <text evidence="5">The sequence shown here is derived from an EMBL/GenBank/DDBJ whole genome shotgun (WGS) entry which is preliminary data.</text>
</comment>
<accession>A0ABT9NIN9</accession>